<name>A0ABP7XCQ6_9ACTN</name>
<keyword evidence="2" id="KW-1185">Reference proteome</keyword>
<evidence type="ECO:0000313" key="1">
    <source>
        <dbReference type="EMBL" id="GAA4111790.1"/>
    </source>
</evidence>
<dbReference type="EMBL" id="BAAAZH010000006">
    <property type="protein sequence ID" value="GAA4111790.1"/>
    <property type="molecule type" value="Genomic_DNA"/>
</dbReference>
<proteinExistence type="predicted"/>
<evidence type="ECO:0008006" key="3">
    <source>
        <dbReference type="Google" id="ProtNLM"/>
    </source>
</evidence>
<reference evidence="2" key="1">
    <citation type="journal article" date="2019" name="Int. J. Syst. Evol. Microbiol.">
        <title>The Global Catalogue of Microorganisms (GCM) 10K type strain sequencing project: providing services to taxonomists for standard genome sequencing and annotation.</title>
        <authorList>
            <consortium name="The Broad Institute Genomics Platform"/>
            <consortium name="The Broad Institute Genome Sequencing Center for Infectious Disease"/>
            <person name="Wu L."/>
            <person name="Ma J."/>
        </authorList>
    </citation>
    <scope>NUCLEOTIDE SEQUENCE [LARGE SCALE GENOMIC DNA]</scope>
    <source>
        <strain evidence="2">JCM 16703</strain>
    </source>
</reference>
<accession>A0ABP7XCQ6</accession>
<sequence>MSVAMTHLPAPKEVKDLLGGLLDKPIALKPGPPFAVSPLYPASIATFVDDSLVVRAVVAFDLPLSAFLGSALALVPPAQAQAAIEEAKLAPAMSEALHEVFNVVGSLFNVGDSPHLRLYQATPAGEPLAADARSRTQILGRREDLVVEITGYGTGRIAIVLC</sequence>
<dbReference type="Proteomes" id="UP001501495">
    <property type="component" value="Unassembled WGS sequence"/>
</dbReference>
<organism evidence="1 2">
    <name type="scientific">Nocardioides fonticola</name>
    <dbReference type="NCBI Taxonomy" id="450363"/>
    <lineage>
        <taxon>Bacteria</taxon>
        <taxon>Bacillati</taxon>
        <taxon>Actinomycetota</taxon>
        <taxon>Actinomycetes</taxon>
        <taxon>Propionibacteriales</taxon>
        <taxon>Nocardioidaceae</taxon>
        <taxon>Nocardioides</taxon>
    </lineage>
</organism>
<comment type="caution">
    <text evidence="1">The sequence shown here is derived from an EMBL/GenBank/DDBJ whole genome shotgun (WGS) entry which is preliminary data.</text>
</comment>
<evidence type="ECO:0000313" key="2">
    <source>
        <dbReference type="Proteomes" id="UP001501495"/>
    </source>
</evidence>
<protein>
    <recommendedName>
        <fullName evidence="3">Chemotaxis phosphatase CheX-like domain-containing protein</fullName>
    </recommendedName>
</protein>
<gene>
    <name evidence="1" type="ORF">GCM10022215_07750</name>
</gene>